<dbReference type="RefSeq" id="WP_131183061.1">
    <property type="nucleotide sequence ID" value="NZ_QJUO01000002.1"/>
</dbReference>
<dbReference type="Gene3D" id="3.40.50.720">
    <property type="entry name" value="NAD(P)-binding Rossmann-like Domain"/>
    <property type="match status" value="1"/>
</dbReference>
<evidence type="ECO:0000313" key="2">
    <source>
        <dbReference type="EMBL" id="TBU99966.1"/>
    </source>
</evidence>
<dbReference type="InterPro" id="IPR036291">
    <property type="entry name" value="NAD(P)-bd_dom_sf"/>
</dbReference>
<proteinExistence type="predicted"/>
<dbReference type="GO" id="GO:0009100">
    <property type="term" value="P:glycoprotein metabolic process"/>
    <property type="evidence" value="ECO:0007669"/>
    <property type="project" value="UniProtKB-ARBA"/>
</dbReference>
<comment type="caution">
    <text evidence="2">The sequence shown here is derived from an EMBL/GenBank/DDBJ whole genome shotgun (WGS) entry which is preliminary data.</text>
</comment>
<gene>
    <name evidence="2" type="ORF">DNJ96_01370</name>
</gene>
<feature type="domain" description="LicD/FKTN/FKRP nucleotidyltransferase" evidence="1">
    <location>
        <begin position="137"/>
        <end position="183"/>
    </location>
</feature>
<dbReference type="Pfam" id="PF04991">
    <property type="entry name" value="LicD"/>
    <property type="match status" value="1"/>
</dbReference>
<evidence type="ECO:0000313" key="3">
    <source>
        <dbReference type="Proteomes" id="UP000292639"/>
    </source>
</evidence>
<keyword evidence="3" id="KW-1185">Reference proteome</keyword>
<dbReference type="InterPro" id="IPR052942">
    <property type="entry name" value="LPS_cholinephosphotransferase"/>
</dbReference>
<dbReference type="PANTHER" id="PTHR43404">
    <property type="entry name" value="LIPOPOLYSACCHARIDE CHOLINEPHOSPHOTRANSFERASE LICD"/>
    <property type="match status" value="1"/>
</dbReference>
<name>A0A4Q9RE21_9GAMM</name>
<dbReference type="EMBL" id="QJUP01000001">
    <property type="protein sequence ID" value="TBU99966.1"/>
    <property type="molecule type" value="Genomic_DNA"/>
</dbReference>
<reference evidence="2 3" key="1">
    <citation type="submission" date="2018-06" db="EMBL/GenBank/DDBJ databases">
        <title>Three novel Pseudomonas species isolated from symptomatic oak.</title>
        <authorList>
            <person name="Bueno-Gonzalez V."/>
            <person name="Brady C."/>
        </authorList>
    </citation>
    <scope>NUCLEOTIDE SEQUENCE [LARGE SCALE GENOMIC DNA]</scope>
    <source>
        <strain evidence="2 3">P17C</strain>
    </source>
</reference>
<dbReference type="PANTHER" id="PTHR43404:SF2">
    <property type="entry name" value="LIPOPOLYSACCHARIDE CHOLINEPHOSPHOTRANSFERASE LICD"/>
    <property type="match status" value="1"/>
</dbReference>
<evidence type="ECO:0000259" key="1">
    <source>
        <dbReference type="Pfam" id="PF04991"/>
    </source>
</evidence>
<organism evidence="2 3">
    <name type="scientific">Stutzerimonas kirkiae</name>
    <dbReference type="NCBI Taxonomy" id="2211392"/>
    <lineage>
        <taxon>Bacteria</taxon>
        <taxon>Pseudomonadati</taxon>
        <taxon>Pseudomonadota</taxon>
        <taxon>Gammaproteobacteria</taxon>
        <taxon>Pseudomonadales</taxon>
        <taxon>Pseudomonadaceae</taxon>
        <taxon>Stutzerimonas</taxon>
    </lineage>
</organism>
<accession>A0A4Q9RE21</accession>
<dbReference type="AlphaFoldDB" id="A0A4Q9RE21"/>
<dbReference type="SUPFAM" id="SSF51735">
    <property type="entry name" value="NAD(P)-binding Rossmann-fold domains"/>
    <property type="match status" value="1"/>
</dbReference>
<dbReference type="InterPro" id="IPR007074">
    <property type="entry name" value="LicD/FKTN/FKRP_NTP_transf"/>
</dbReference>
<sequence>MRVGATRGITVQDLQGKKIVLFGAGRSGEIFLESHRELQVLAFADNDPKKQGQALRGIPVIAPADIASTGCDSIVITTVYPPAEILDQLAALGLADIPLVVPRKAELKGAQDHPFSHPLTKRIARELVVAINELTGTNGVDVYLDYGTLLGAFREKDFIAWDDDIDMSVKEDHLGALVELVQRDKDWLPQHAGVAWSVQIVTAAEHTLAVLVSFDNAPGQQRVLPLELAITNRTQRDGQSIMSGKMLEFFCPAHFFDGYETVELFGNVFKTPVDAPGYLEFIYGNWREPRENMPLSEYQGIREVCVDQVEEIKYADI</sequence>
<dbReference type="Proteomes" id="UP000292639">
    <property type="component" value="Unassembled WGS sequence"/>
</dbReference>
<protein>
    <recommendedName>
        <fullName evidence="1">LicD/FKTN/FKRP nucleotidyltransferase domain-containing protein</fullName>
    </recommendedName>
</protein>